<dbReference type="Proteomes" id="UP000823749">
    <property type="component" value="Chromosome 6"/>
</dbReference>
<evidence type="ECO:0000313" key="2">
    <source>
        <dbReference type="EMBL" id="KAG5543256.1"/>
    </source>
</evidence>
<keyword evidence="3" id="KW-1185">Reference proteome</keyword>
<dbReference type="AlphaFoldDB" id="A0AAV6JPT1"/>
<accession>A0AAV6JPT1</accession>
<name>A0AAV6JPT1_9ERIC</name>
<organism evidence="2 3">
    <name type="scientific">Rhododendron griersonianum</name>
    <dbReference type="NCBI Taxonomy" id="479676"/>
    <lineage>
        <taxon>Eukaryota</taxon>
        <taxon>Viridiplantae</taxon>
        <taxon>Streptophyta</taxon>
        <taxon>Embryophyta</taxon>
        <taxon>Tracheophyta</taxon>
        <taxon>Spermatophyta</taxon>
        <taxon>Magnoliopsida</taxon>
        <taxon>eudicotyledons</taxon>
        <taxon>Gunneridae</taxon>
        <taxon>Pentapetalae</taxon>
        <taxon>asterids</taxon>
        <taxon>Ericales</taxon>
        <taxon>Ericaceae</taxon>
        <taxon>Ericoideae</taxon>
        <taxon>Rhodoreae</taxon>
        <taxon>Rhododendron</taxon>
    </lineage>
</organism>
<feature type="region of interest" description="Disordered" evidence="1">
    <location>
        <begin position="1"/>
        <end position="59"/>
    </location>
</feature>
<evidence type="ECO:0000313" key="3">
    <source>
        <dbReference type="Proteomes" id="UP000823749"/>
    </source>
</evidence>
<reference evidence="2 3" key="1">
    <citation type="submission" date="2020-08" db="EMBL/GenBank/DDBJ databases">
        <title>Plant Genome Project.</title>
        <authorList>
            <person name="Zhang R.-G."/>
        </authorList>
    </citation>
    <scope>NUCLEOTIDE SEQUENCE [LARGE SCALE GENOMIC DNA]</scope>
    <source>
        <strain evidence="2">WSP0</strain>
        <tissue evidence="2">Leaf</tissue>
    </source>
</reference>
<dbReference type="EMBL" id="JACTNZ010000006">
    <property type="protein sequence ID" value="KAG5543256.1"/>
    <property type="molecule type" value="Genomic_DNA"/>
</dbReference>
<evidence type="ECO:0000256" key="1">
    <source>
        <dbReference type="SAM" id="MobiDB-lite"/>
    </source>
</evidence>
<feature type="compositionally biased region" description="Pro residues" evidence="1">
    <location>
        <begin position="46"/>
        <end position="58"/>
    </location>
</feature>
<feature type="region of interest" description="Disordered" evidence="1">
    <location>
        <begin position="166"/>
        <end position="195"/>
    </location>
</feature>
<protein>
    <submittedName>
        <fullName evidence="2">Uncharacterized protein</fullName>
    </submittedName>
</protein>
<comment type="caution">
    <text evidence="2">The sequence shown here is derived from an EMBL/GenBank/DDBJ whole genome shotgun (WGS) entry which is preliminary data.</text>
</comment>
<sequence>MSAFVMEENQKTPLPGIEPGPQLHQSVPSPVHSSTTHGYHYRHHPPLPPPPTPTPQPHLPSLSLSLPVSSSPLASFLLFLHQSPPQPPLSPHHNSSTTLRRKRCEKKAQHAGITNYFEVEHRAEERNAAALAILDSVLGEARVTTSICPYELRQALVEVRRTLRGPEAAEASRAGPSSEAAEASRYTRCRRHDRT</sequence>
<gene>
    <name evidence="2" type="ORF">RHGRI_016109</name>
</gene>
<proteinExistence type="predicted"/>
<feature type="compositionally biased region" description="Polar residues" evidence="1">
    <location>
        <begin position="23"/>
        <end position="37"/>
    </location>
</feature>